<protein>
    <recommendedName>
        <fullName evidence="3">DUF72 domain-containing protein</fullName>
    </recommendedName>
</protein>
<dbReference type="eggNOG" id="COG1801">
    <property type="taxonomic scope" value="Bacteria"/>
</dbReference>
<name>I3IM13_9BACT</name>
<accession>I3IM13</accession>
<evidence type="ECO:0000313" key="1">
    <source>
        <dbReference type="EMBL" id="GAB62758.1"/>
    </source>
</evidence>
<dbReference type="AlphaFoldDB" id="I3IM13"/>
<dbReference type="SUPFAM" id="SSF117396">
    <property type="entry name" value="TM1631-like"/>
    <property type="match status" value="1"/>
</dbReference>
<dbReference type="PANTHER" id="PTHR30348:SF13">
    <property type="entry name" value="UPF0759 PROTEIN YUNF"/>
    <property type="match status" value="1"/>
</dbReference>
<dbReference type="Gene3D" id="3.20.20.410">
    <property type="entry name" value="Protein of unknown function UPF0759"/>
    <property type="match status" value="1"/>
</dbReference>
<reference evidence="1 2" key="1">
    <citation type="journal article" date="2012" name="FEBS Lett.">
        <title>Anammox organism KSU-1 expresses a NirK-type copper-containing nitrite reductase instead of a NirS-type with cytochrome cd1.</title>
        <authorList>
            <person name="Hira D."/>
            <person name="Toh H."/>
            <person name="Migita C.T."/>
            <person name="Okubo H."/>
            <person name="Nishiyama T."/>
            <person name="Hattori M."/>
            <person name="Furukawa K."/>
            <person name="Fujii T."/>
        </authorList>
    </citation>
    <scope>NUCLEOTIDE SEQUENCE [LARGE SCALE GENOMIC DNA]</scope>
</reference>
<keyword evidence="2" id="KW-1185">Reference proteome</keyword>
<evidence type="ECO:0008006" key="3">
    <source>
        <dbReference type="Google" id="ProtNLM"/>
    </source>
</evidence>
<dbReference type="Proteomes" id="UP000002985">
    <property type="component" value="Unassembled WGS sequence"/>
</dbReference>
<dbReference type="InterPro" id="IPR036520">
    <property type="entry name" value="UPF0759_sf"/>
</dbReference>
<dbReference type="OrthoDB" id="9780310at2"/>
<gene>
    <name evidence="1" type="ORF">KSU1_C1162</name>
</gene>
<dbReference type="EMBL" id="BAFH01000003">
    <property type="protein sequence ID" value="GAB62758.1"/>
    <property type="molecule type" value="Genomic_DNA"/>
</dbReference>
<dbReference type="Pfam" id="PF01904">
    <property type="entry name" value="DUF72"/>
    <property type="match status" value="1"/>
</dbReference>
<evidence type="ECO:0000313" key="2">
    <source>
        <dbReference type="Proteomes" id="UP000002985"/>
    </source>
</evidence>
<sequence length="269" mass="31827">MIKVGTSGFSFPDWVGTIYPFDMKKGDMLPYYEKHLGFKITEINFTYYTIPSQRSFEGMMRKTSPDFEFTVKAHKSLTHEIKDKDTGKRIDTNETFKRFLYSLEPLRKENRLTAILAQFPYSFHTTKENYDYIKTFKEEVKDIPLVVEFRNARWHSQKSIIFLQQHHIGYCVVDEPKLKSLMPYNPTTTTDLGYFRFHGRNPHWFRASVAERYDYLYTKEELQSFVPDIKNIANSARNTIIMFNNCHNGKSVINAKEMIAMLRSENQIK</sequence>
<dbReference type="PANTHER" id="PTHR30348">
    <property type="entry name" value="UNCHARACTERIZED PROTEIN YECE"/>
    <property type="match status" value="1"/>
</dbReference>
<dbReference type="InterPro" id="IPR002763">
    <property type="entry name" value="DUF72"/>
</dbReference>
<comment type="caution">
    <text evidence="1">The sequence shown here is derived from an EMBL/GenBank/DDBJ whole genome shotgun (WGS) entry which is preliminary data.</text>
</comment>
<proteinExistence type="predicted"/>
<organism evidence="1 2">
    <name type="scientific">Candidatus Jettenia caeni</name>
    <dbReference type="NCBI Taxonomy" id="247490"/>
    <lineage>
        <taxon>Bacteria</taxon>
        <taxon>Pseudomonadati</taxon>
        <taxon>Planctomycetota</taxon>
        <taxon>Candidatus Brocadiia</taxon>
        <taxon>Candidatus Brocadiales</taxon>
        <taxon>Candidatus Brocadiaceae</taxon>
        <taxon>Candidatus Jettenia</taxon>
    </lineage>
</organism>